<organism evidence="1 2">
    <name type="scientific">Marivita geojedonensis</name>
    <dbReference type="NCBI Taxonomy" id="1123756"/>
    <lineage>
        <taxon>Bacteria</taxon>
        <taxon>Pseudomonadati</taxon>
        <taxon>Pseudomonadota</taxon>
        <taxon>Alphaproteobacteria</taxon>
        <taxon>Rhodobacterales</taxon>
        <taxon>Roseobacteraceae</taxon>
        <taxon>Marivita</taxon>
    </lineage>
</organism>
<dbReference type="RefSeq" id="WP_085641665.1">
    <property type="nucleotide sequence ID" value="NZ_JFKC01000053.1"/>
</dbReference>
<evidence type="ECO:0000313" key="2">
    <source>
        <dbReference type="Proteomes" id="UP000193926"/>
    </source>
</evidence>
<dbReference type="OrthoDB" id="6637890at2"/>
<dbReference type="EMBL" id="JFKC01000053">
    <property type="protein sequence ID" value="OSQ42175.1"/>
    <property type="molecule type" value="Genomic_DNA"/>
</dbReference>
<accession>A0A1X4N7F0</accession>
<dbReference type="Proteomes" id="UP000193926">
    <property type="component" value="Unassembled WGS sequence"/>
</dbReference>
<keyword evidence="2" id="KW-1185">Reference proteome</keyword>
<evidence type="ECO:0000313" key="1">
    <source>
        <dbReference type="EMBL" id="OSQ42175.1"/>
    </source>
</evidence>
<comment type="caution">
    <text evidence="1">The sequence shown here is derived from an EMBL/GenBank/DDBJ whole genome shotgun (WGS) entry which is preliminary data.</text>
</comment>
<gene>
    <name evidence="1" type="ORF">MGEO_20755</name>
</gene>
<protein>
    <submittedName>
        <fullName evidence="1">Uncharacterized protein</fullName>
    </submittedName>
</protein>
<reference evidence="1 2" key="1">
    <citation type="submission" date="2014-03" db="EMBL/GenBank/DDBJ databases">
        <title>The draft genome sequence of Marivita geojedonensis KCTC 23882.</title>
        <authorList>
            <person name="Lai Q."/>
            <person name="Shao Z."/>
        </authorList>
    </citation>
    <scope>NUCLEOTIDE SEQUENCE [LARGE SCALE GENOMIC DNA]</scope>
    <source>
        <strain evidence="1 2">DPG-138</strain>
    </source>
</reference>
<dbReference type="AlphaFoldDB" id="A0A1X4N7F0"/>
<sequence>MFKIKGLDELQKDLEQLIKAMENLDGELCNLSFDPNDPESINRAISEMEKTVDGRVAGFERTQMVQEVITTVKEEFRQSILSKAATSRVEDRDE</sequence>
<name>A0A1X4N7F0_9RHOB</name>
<proteinExistence type="predicted"/>